<feature type="transmembrane region" description="Helical" evidence="1">
    <location>
        <begin position="12"/>
        <end position="29"/>
    </location>
</feature>
<feature type="domain" description="YdbS-like PH" evidence="2">
    <location>
        <begin position="69"/>
        <end position="134"/>
    </location>
</feature>
<evidence type="ECO:0000313" key="4">
    <source>
        <dbReference type="Proteomes" id="UP001198983"/>
    </source>
</evidence>
<dbReference type="AlphaFoldDB" id="A0AAX2ZK92"/>
<dbReference type="RefSeq" id="WP_148558410.1">
    <property type="nucleotide sequence ID" value="NZ_CP081135.1"/>
</dbReference>
<proteinExistence type="predicted"/>
<evidence type="ECO:0000313" key="3">
    <source>
        <dbReference type="EMBL" id="UEL48792.1"/>
    </source>
</evidence>
<keyword evidence="1" id="KW-0472">Membrane</keyword>
<dbReference type="Pfam" id="PF03703">
    <property type="entry name" value="bPH_2"/>
    <property type="match status" value="3"/>
</dbReference>
<evidence type="ECO:0000259" key="2">
    <source>
        <dbReference type="Pfam" id="PF03703"/>
    </source>
</evidence>
<feature type="transmembrane region" description="Helical" evidence="1">
    <location>
        <begin position="201"/>
        <end position="226"/>
    </location>
</feature>
<feature type="transmembrane region" description="Helical" evidence="1">
    <location>
        <begin position="232"/>
        <end position="255"/>
    </location>
</feature>
<keyword evidence="1" id="KW-1133">Transmembrane helix</keyword>
<accession>A0AAX2ZK92</accession>
<gene>
    <name evidence="3" type="ORF">JW646_04910</name>
</gene>
<sequence>MSKEKFRCHPSIILEKTCGIIIALFFIFFRNLDDLQEIVKDGFSGENLLILGIIMGVLILILIYNIMVWAKTFIAIEENTIVIQRNTINSKENTFGIRNISNVNLEQNIFERIIGTYKIKIDTDSLSTANSTDIEIVLSKKHACDFKNKVLSIMNNERLKNLQSGEDNTNIDAQRSELYFDDENIEYDIVYSVNDVLKHCFYNLSLFGFIFNLAMIGFAAFASIKFDGTKGFFALAIILITSCFSIFQFFFGDLIKYYNFSIKREGDKLYISYGLLKIKKFAVPINRINALNVKQSYISRIFKRYQSDIVTIGVGDDDSEGSQILLSSNKEDFIKNMKVLLPELNLEEYLNLERESKNHHIIKIIDVILGTIFSSVILYCIYKFNTGISPLILVGIDFVIFLTLVLFYYMIYLTRGLYMGNENMAMSWGIFAKKISIIKYEKVQYMDVKEGPISSKLGLCSGELHILASFGNNIRTLGYYNNSFFEKLKEKILFN</sequence>
<dbReference type="InterPro" id="IPR005182">
    <property type="entry name" value="YdbS-like_PH"/>
</dbReference>
<feature type="transmembrane region" description="Helical" evidence="1">
    <location>
        <begin position="390"/>
        <end position="411"/>
    </location>
</feature>
<organism evidence="3 4">
    <name type="scientific">Terrisporobacter hibernicus</name>
    <dbReference type="NCBI Taxonomy" id="2813371"/>
    <lineage>
        <taxon>Bacteria</taxon>
        <taxon>Bacillati</taxon>
        <taxon>Bacillota</taxon>
        <taxon>Clostridia</taxon>
        <taxon>Peptostreptococcales</taxon>
        <taxon>Peptostreptococcaceae</taxon>
        <taxon>Terrisporobacter</taxon>
    </lineage>
</organism>
<feature type="transmembrane region" description="Helical" evidence="1">
    <location>
        <begin position="49"/>
        <end position="70"/>
    </location>
</feature>
<feature type="transmembrane region" description="Helical" evidence="1">
    <location>
        <begin position="364"/>
        <end position="384"/>
    </location>
</feature>
<dbReference type="KEGG" id="tem:JW646_04910"/>
<protein>
    <submittedName>
        <fullName evidence="3">PH domain-containing protein</fullName>
    </submittedName>
</protein>
<reference evidence="3 4" key="1">
    <citation type="journal article" date="2023" name="Int. J. Syst. Evol. Microbiol.">
        <title>Terrisporobacter hibernicus sp. nov., isolated from bovine faeces in Northern Ireland.</title>
        <authorList>
            <person name="Mitchell M."/>
            <person name="Nguyen S.V."/>
            <person name="Connor M."/>
            <person name="Fairley D.J."/>
            <person name="Donoghue O."/>
            <person name="Marshall H."/>
            <person name="Koolman L."/>
            <person name="McMullan G."/>
            <person name="Schaffer K.E."/>
            <person name="McGrath J.W."/>
            <person name="Fanning S."/>
        </authorList>
    </citation>
    <scope>NUCLEOTIDE SEQUENCE [LARGE SCALE GENOMIC DNA]</scope>
    <source>
        <strain evidence="3 4">MCA3</strain>
    </source>
</reference>
<evidence type="ECO:0000256" key="1">
    <source>
        <dbReference type="SAM" id="Phobius"/>
    </source>
</evidence>
<dbReference type="Proteomes" id="UP001198983">
    <property type="component" value="Chromosome"/>
</dbReference>
<name>A0AAX2ZK92_9FIRM</name>
<keyword evidence="1" id="KW-0812">Transmembrane</keyword>
<dbReference type="EMBL" id="CP081135">
    <property type="protein sequence ID" value="UEL48792.1"/>
    <property type="molecule type" value="Genomic_DNA"/>
</dbReference>
<dbReference type="PANTHER" id="PTHR34473:SF2">
    <property type="entry name" value="UPF0699 TRANSMEMBRANE PROTEIN YDBT"/>
    <property type="match status" value="1"/>
</dbReference>
<feature type="domain" description="YdbS-like PH" evidence="2">
    <location>
        <begin position="257"/>
        <end position="314"/>
    </location>
</feature>
<keyword evidence="4" id="KW-1185">Reference proteome</keyword>
<dbReference type="PANTHER" id="PTHR34473">
    <property type="entry name" value="UPF0699 TRANSMEMBRANE PROTEIN YDBS"/>
    <property type="match status" value="1"/>
</dbReference>
<feature type="domain" description="YdbS-like PH" evidence="2">
    <location>
        <begin position="419"/>
        <end position="461"/>
    </location>
</feature>